<proteinExistence type="predicted"/>
<dbReference type="InterPro" id="IPR005162">
    <property type="entry name" value="Retrotrans_gag_dom"/>
</dbReference>
<keyword evidence="4" id="KW-1185">Reference proteome</keyword>
<evidence type="ECO:0000313" key="4">
    <source>
        <dbReference type="Proteomes" id="UP000075243"/>
    </source>
</evidence>
<dbReference type="Pfam" id="PF08284">
    <property type="entry name" value="RVP_2"/>
    <property type="match status" value="1"/>
</dbReference>
<dbReference type="GO" id="GO:0003676">
    <property type="term" value="F:nucleic acid binding"/>
    <property type="evidence" value="ECO:0007669"/>
    <property type="project" value="InterPro"/>
</dbReference>
<keyword evidence="1" id="KW-0863">Zinc-finger</keyword>
<gene>
    <name evidence="3" type="ORF">KK1_047415</name>
</gene>
<dbReference type="Proteomes" id="UP000075243">
    <property type="component" value="Unassembled WGS sequence"/>
</dbReference>
<dbReference type="Pfam" id="PF00098">
    <property type="entry name" value="zf-CCHC"/>
    <property type="match status" value="1"/>
</dbReference>
<dbReference type="GO" id="GO:0008270">
    <property type="term" value="F:zinc ion binding"/>
    <property type="evidence" value="ECO:0007669"/>
    <property type="project" value="UniProtKB-KW"/>
</dbReference>
<dbReference type="Gramene" id="C.cajan_44107.t">
    <property type="protein sequence ID" value="C.cajan_44107.t"/>
    <property type="gene ID" value="C.cajan_44107"/>
</dbReference>
<dbReference type="EMBL" id="KQ485510">
    <property type="protein sequence ID" value="KYP32007.1"/>
    <property type="molecule type" value="Genomic_DNA"/>
</dbReference>
<keyword evidence="1" id="KW-0862">Zinc</keyword>
<dbReference type="Pfam" id="PF03732">
    <property type="entry name" value="Retrotrans_gag"/>
    <property type="match status" value="1"/>
</dbReference>
<dbReference type="SUPFAM" id="SSF57756">
    <property type="entry name" value="Retrovirus zinc finger-like domains"/>
    <property type="match status" value="1"/>
</dbReference>
<dbReference type="InterPro" id="IPR001878">
    <property type="entry name" value="Znf_CCHC"/>
</dbReference>
<dbReference type="SMART" id="SM00343">
    <property type="entry name" value="ZnF_C2HC"/>
    <property type="match status" value="1"/>
</dbReference>
<name>A0A151QNX2_CAJCA</name>
<keyword evidence="1" id="KW-0479">Metal-binding</keyword>
<dbReference type="PROSITE" id="PS50158">
    <property type="entry name" value="ZF_CCHC"/>
    <property type="match status" value="1"/>
</dbReference>
<dbReference type="InterPro" id="IPR036875">
    <property type="entry name" value="Znf_CCHC_sf"/>
</dbReference>
<dbReference type="CDD" id="cd00303">
    <property type="entry name" value="retropepsin_like"/>
    <property type="match status" value="1"/>
</dbReference>
<evidence type="ECO:0000259" key="2">
    <source>
        <dbReference type="PROSITE" id="PS50158"/>
    </source>
</evidence>
<accession>A0A151QNX2</accession>
<evidence type="ECO:0000256" key="1">
    <source>
        <dbReference type="PROSITE-ProRule" id="PRU00047"/>
    </source>
</evidence>
<evidence type="ECO:0000313" key="3">
    <source>
        <dbReference type="EMBL" id="KYP32007.1"/>
    </source>
</evidence>
<dbReference type="InterPro" id="IPR021109">
    <property type="entry name" value="Peptidase_aspartic_dom_sf"/>
</dbReference>
<dbReference type="PANTHER" id="PTHR15503">
    <property type="entry name" value="LDOC1 RELATED"/>
    <property type="match status" value="1"/>
</dbReference>
<dbReference type="OMA" id="VERAHMV"/>
<dbReference type="AlphaFoldDB" id="A0A151QNX2"/>
<reference evidence="3" key="1">
    <citation type="journal article" date="2012" name="Nat. Biotechnol.">
        <title>Draft genome sequence of pigeonpea (Cajanus cajan), an orphan legume crop of resource-poor farmers.</title>
        <authorList>
            <person name="Varshney R.K."/>
            <person name="Chen W."/>
            <person name="Li Y."/>
            <person name="Bharti A.K."/>
            <person name="Saxena R.K."/>
            <person name="Schlueter J.A."/>
            <person name="Donoghue M.T."/>
            <person name="Azam S."/>
            <person name="Fan G."/>
            <person name="Whaley A.M."/>
            <person name="Farmer A.D."/>
            <person name="Sheridan J."/>
            <person name="Iwata A."/>
            <person name="Tuteja R."/>
            <person name="Penmetsa R.V."/>
            <person name="Wu W."/>
            <person name="Upadhyaya H.D."/>
            <person name="Yang S.P."/>
            <person name="Shah T."/>
            <person name="Saxena K.B."/>
            <person name="Michael T."/>
            <person name="McCombie W.R."/>
            <person name="Yang B."/>
            <person name="Zhang G."/>
            <person name="Yang H."/>
            <person name="Wang J."/>
            <person name="Spillane C."/>
            <person name="Cook D.R."/>
            <person name="May G.D."/>
            <person name="Xu X."/>
            <person name="Jackson S.A."/>
        </authorList>
    </citation>
    <scope>NUCLEOTIDE SEQUENCE [LARGE SCALE GENOMIC DNA]</scope>
</reference>
<organism evidence="3 4">
    <name type="scientific">Cajanus cajan</name>
    <name type="common">Pigeon pea</name>
    <name type="synonym">Cajanus indicus</name>
    <dbReference type="NCBI Taxonomy" id="3821"/>
    <lineage>
        <taxon>Eukaryota</taxon>
        <taxon>Viridiplantae</taxon>
        <taxon>Streptophyta</taxon>
        <taxon>Embryophyta</taxon>
        <taxon>Tracheophyta</taxon>
        <taxon>Spermatophyta</taxon>
        <taxon>Magnoliopsida</taxon>
        <taxon>eudicotyledons</taxon>
        <taxon>Gunneridae</taxon>
        <taxon>Pentapetalae</taxon>
        <taxon>rosids</taxon>
        <taxon>fabids</taxon>
        <taxon>Fabales</taxon>
        <taxon>Fabaceae</taxon>
        <taxon>Papilionoideae</taxon>
        <taxon>50 kb inversion clade</taxon>
        <taxon>NPAAA clade</taxon>
        <taxon>indigoferoid/millettioid clade</taxon>
        <taxon>Phaseoleae</taxon>
        <taxon>Cajanus</taxon>
    </lineage>
</organism>
<sequence length="323" mass="35989">MEAGRAAAEEARPLVSQEGRDLAEFRGCQPPQFKGDSYPDVADQWLSEMEKIFSVLGSSDERKLAYAVYMLGGEAEYWWRGTRKMLESRGVLVDWDCFRRVFLEKYFLDSVRYAKEAEFMRLHQGSLSVSEYAMRFEHLARFYSQAISEAWRCRKFAEGLRHELKRVIVPMSIVEFPALVEKAKTVERAHMVRDCSLPGNVCFRCGRPGHISRDCQTPATSSGSAPRPPRPTAAGRVFALSGAEASTSSDLVKGKGKAAGEDVLFLFDSGATHSFISVDCVKRLGLSVSSLHVDLFVSTPASVSVVTSEMCVRCPIEVSGRRF</sequence>
<dbReference type="PANTHER" id="PTHR15503:SF42">
    <property type="entry name" value="ZINC FINGER, CCHC-TYPE, RETROTRANSPOSON GAG DOMAIN, ASPARTIC PEPTIDASE DOMAIN PROTEIN-RELATED"/>
    <property type="match status" value="1"/>
</dbReference>
<dbReference type="InterPro" id="IPR032567">
    <property type="entry name" value="RTL1-rel"/>
</dbReference>
<feature type="domain" description="CCHC-type" evidence="2">
    <location>
        <begin position="202"/>
        <end position="215"/>
    </location>
</feature>
<protein>
    <recommendedName>
        <fullName evidence="2">CCHC-type domain-containing protein</fullName>
    </recommendedName>
</protein>
<dbReference type="Gene3D" id="4.10.60.10">
    <property type="entry name" value="Zinc finger, CCHC-type"/>
    <property type="match status" value="1"/>
</dbReference>
<dbReference type="Gene3D" id="2.40.70.10">
    <property type="entry name" value="Acid Proteases"/>
    <property type="match status" value="1"/>
</dbReference>